<feature type="domain" description="Exonuclease" evidence="4">
    <location>
        <begin position="4"/>
        <end position="110"/>
    </location>
</feature>
<protein>
    <recommendedName>
        <fullName evidence="4">Exonuclease domain-containing protein</fullName>
    </recommendedName>
</protein>
<dbReference type="InterPro" id="IPR012337">
    <property type="entry name" value="RNaseH-like_sf"/>
</dbReference>
<sequence length="113" mass="12738">MIAFFDLETTVHRRKGDTPAVIEFGAILLDQKALYEKQVFSTLIKPRTGPNVAPITERSANINGITENMVQNSPTFADVADTIFRMLDGNIWAGHNIKGFDNPRITEEFRVWS</sequence>
<dbReference type="PANTHER" id="PTHR30231:SF4">
    <property type="entry name" value="PROTEIN NEN2"/>
    <property type="match status" value="1"/>
</dbReference>
<keyword evidence="2" id="KW-0378">Hydrolase</keyword>
<dbReference type="InterPro" id="IPR036397">
    <property type="entry name" value="RNaseH_sf"/>
</dbReference>
<dbReference type="SUPFAM" id="SSF53098">
    <property type="entry name" value="Ribonuclease H-like"/>
    <property type="match status" value="1"/>
</dbReference>
<evidence type="ECO:0000256" key="1">
    <source>
        <dbReference type="ARBA" id="ARBA00022722"/>
    </source>
</evidence>
<dbReference type="Gene3D" id="3.30.420.10">
    <property type="entry name" value="Ribonuclease H-like superfamily/Ribonuclease H"/>
    <property type="match status" value="1"/>
</dbReference>
<dbReference type="InterPro" id="IPR013520">
    <property type="entry name" value="Ribonucl_H"/>
</dbReference>
<dbReference type="CDD" id="cd06127">
    <property type="entry name" value="DEDDh"/>
    <property type="match status" value="1"/>
</dbReference>
<dbReference type="GO" id="GO:0008408">
    <property type="term" value="F:3'-5' exonuclease activity"/>
    <property type="evidence" value="ECO:0007669"/>
    <property type="project" value="TreeGrafter"/>
</dbReference>
<dbReference type="Pfam" id="PF00929">
    <property type="entry name" value="RNase_T"/>
    <property type="match status" value="1"/>
</dbReference>
<evidence type="ECO:0000256" key="3">
    <source>
        <dbReference type="ARBA" id="ARBA00022839"/>
    </source>
</evidence>
<proteinExistence type="predicted"/>
<name>A0A7S4DT65_9EUKA</name>
<evidence type="ECO:0000256" key="2">
    <source>
        <dbReference type="ARBA" id="ARBA00022801"/>
    </source>
</evidence>
<dbReference type="PANTHER" id="PTHR30231">
    <property type="entry name" value="DNA POLYMERASE III SUBUNIT EPSILON"/>
    <property type="match status" value="1"/>
</dbReference>
<accession>A0A7S4DT65</accession>
<gene>
    <name evidence="5" type="ORF">LGLO00237_LOCUS20935</name>
</gene>
<evidence type="ECO:0000313" key="5">
    <source>
        <dbReference type="EMBL" id="CAE0669308.1"/>
    </source>
</evidence>
<evidence type="ECO:0000259" key="4">
    <source>
        <dbReference type="Pfam" id="PF00929"/>
    </source>
</evidence>
<dbReference type="GO" id="GO:0003676">
    <property type="term" value="F:nucleic acid binding"/>
    <property type="evidence" value="ECO:0007669"/>
    <property type="project" value="InterPro"/>
</dbReference>
<dbReference type="AlphaFoldDB" id="A0A7S4DT65"/>
<keyword evidence="3" id="KW-0269">Exonuclease</keyword>
<reference evidence="5" key="1">
    <citation type="submission" date="2021-01" db="EMBL/GenBank/DDBJ databases">
        <authorList>
            <person name="Corre E."/>
            <person name="Pelletier E."/>
            <person name="Niang G."/>
            <person name="Scheremetjew M."/>
            <person name="Finn R."/>
            <person name="Kale V."/>
            <person name="Holt S."/>
            <person name="Cochrane G."/>
            <person name="Meng A."/>
            <person name="Brown T."/>
            <person name="Cohen L."/>
        </authorList>
    </citation>
    <scope>NUCLEOTIDE SEQUENCE</scope>
    <source>
        <strain evidence="5">CCCM811</strain>
    </source>
</reference>
<organism evidence="5">
    <name type="scientific">Lotharella globosa</name>
    <dbReference type="NCBI Taxonomy" id="91324"/>
    <lineage>
        <taxon>Eukaryota</taxon>
        <taxon>Sar</taxon>
        <taxon>Rhizaria</taxon>
        <taxon>Cercozoa</taxon>
        <taxon>Chlorarachniophyceae</taxon>
        <taxon>Lotharella</taxon>
    </lineage>
</organism>
<keyword evidence="1" id="KW-0540">Nuclease</keyword>
<dbReference type="EMBL" id="HBIV01029297">
    <property type="protein sequence ID" value="CAE0669308.1"/>
    <property type="molecule type" value="Transcribed_RNA"/>
</dbReference>